<keyword evidence="2" id="KW-1185">Reference proteome</keyword>
<name>A0ACC0M403_RHOML</name>
<dbReference type="Proteomes" id="UP001062846">
    <property type="component" value="Chromosome 10"/>
</dbReference>
<evidence type="ECO:0000313" key="2">
    <source>
        <dbReference type="Proteomes" id="UP001062846"/>
    </source>
</evidence>
<comment type="caution">
    <text evidence="1">The sequence shown here is derived from an EMBL/GenBank/DDBJ whole genome shotgun (WGS) entry which is preliminary data.</text>
</comment>
<proteinExistence type="predicted"/>
<dbReference type="EMBL" id="CM046397">
    <property type="protein sequence ID" value="KAI8535655.1"/>
    <property type="molecule type" value="Genomic_DNA"/>
</dbReference>
<sequence>MSRGRGAGSSCTGFDPNTPSDDIGWKFGKMVENNNRNKSQCIFCGKIVSGGITRLKEHLAHKKGQVSSCPSVSGEVRELMMKYLIDCSKKQQDKRKRHEELKEKIRATQCDEEYENVAFNNDSDESDDSDPEMTIARQESVRMQYEHEERQRFQNRTGGRYHVGGSSGAGGSGNHDIWPPSGFSRRCSSVRETNTKKQWSSLTTPEARLAEIEVDLHRSKGQIQSKMSSRFLKAAKQKLGRAVSQFVLYTRLPSNTINSPWLEPMLDVAREVGKGTKLPSSYEVAKVYLPKEYEAIQKWIGSLKTTWEERGVSIMCDGWSGPRRRHLVNFLVYSNRGTVFHKSIDATDVFSRTADYYFGLMDKVVEEIGEQYIVQIITDNEAAMKAAGYFLNPIYQYGGNLSNHREVMDGVRKVIMRLLPDLNEQVEAINQISVFRNKEDSFGTLVAQAAVQATNPAEWWIHCGVFTPQLQKVAVKVLSQTTSSSNCERNWNTFSLLHTKTRNRLKYQKLNKIVYVYYNMRLKIRHATRRSDEERDDHFNPINLDYIFDEDDPLAEWLQEEEHAIVDGVDNSEWSAVAMKTLNDDEIDVLEGGKLERDREKTIRSNKTVKIRNQALLSGFAYCISSCSMILVNKYVLSSYDFNAGISLMLYQNLVSVVIVSLLSVFGLITTEPLTWRLIKVWFPVNVIFVGMLVTSMFSLKYINVAMVTVLKNVTNVITAVGEMYLFSKHHDNRVWAALFLMIISAVSGGITDLSFHAVGYAWQITNCFLTASYSTTSKNAYLLVGDDIKRIFGSSNQLHFNVVSSSNRGHYIQVSLKDMLKNFETWVTFLVLKLATCAMVVRSLSLACLVGSLNKIPLSVAGIFLFNVPTSLENSASILFGLVAGVFFARAKMREKSQS</sequence>
<accession>A0ACC0M403</accession>
<evidence type="ECO:0000313" key="1">
    <source>
        <dbReference type="EMBL" id="KAI8535655.1"/>
    </source>
</evidence>
<organism evidence="1 2">
    <name type="scientific">Rhododendron molle</name>
    <name type="common">Chinese azalea</name>
    <name type="synonym">Azalea mollis</name>
    <dbReference type="NCBI Taxonomy" id="49168"/>
    <lineage>
        <taxon>Eukaryota</taxon>
        <taxon>Viridiplantae</taxon>
        <taxon>Streptophyta</taxon>
        <taxon>Embryophyta</taxon>
        <taxon>Tracheophyta</taxon>
        <taxon>Spermatophyta</taxon>
        <taxon>Magnoliopsida</taxon>
        <taxon>eudicotyledons</taxon>
        <taxon>Gunneridae</taxon>
        <taxon>Pentapetalae</taxon>
        <taxon>asterids</taxon>
        <taxon>Ericales</taxon>
        <taxon>Ericaceae</taxon>
        <taxon>Ericoideae</taxon>
        <taxon>Rhodoreae</taxon>
        <taxon>Rhododendron</taxon>
    </lineage>
</organism>
<reference evidence="1" key="1">
    <citation type="submission" date="2022-02" db="EMBL/GenBank/DDBJ databases">
        <title>Plant Genome Project.</title>
        <authorList>
            <person name="Zhang R.-G."/>
        </authorList>
    </citation>
    <scope>NUCLEOTIDE SEQUENCE</scope>
    <source>
        <strain evidence="1">AT1</strain>
    </source>
</reference>
<gene>
    <name evidence="1" type="ORF">RHMOL_Rhmol10G0191100</name>
</gene>
<protein>
    <submittedName>
        <fullName evidence="1">Uncharacterized protein</fullName>
    </submittedName>
</protein>